<sequence>MEGDIVMNKRSVSVIGLDGLGRLYLNKMVNSGEMPNLKYIVTSADVNTNIYCFPPETASSWPSLMSGVNLGKHGIYDFFKYNSERTRLFNALDLGHPRIHEMIAILKHFVLMINPVPSYPIIPVSNTMHVISFSFFTPKPTAYPKFLQKYLTEYRRYTYKSLNDFLIKYIDDLDYRIGIIENLVQKFDYKLIWVNFEIPDRILHLASERERKFKVLDKTVLKHEKIIFRKLDSVIKLLKDITDNVVIVSDHGFSYYNKTIAVNTILYKHGFIKLSEKGLSSSIEKYSKLLPEENKPLLLIPLNNPLVKIVRKPVLKHLAKAILKIYENLFEREIKLKFPEVDHKESKAFLFGETSFGIILNKKKYNVSPVEIVKILEKYKGIKHVWLKDQIFSGPYLKDLPDIYLYPDFDMGYWITDLKVYDKIYRRKCRLHHHPLGVFIMKDLGGYKILNEIINNTAVASLIMGWLGFPLSSWIDDKELVEKVFNGNVKYTDKYINLWNLNKRIFAMRFLKSRK</sequence>
<name>A3DN35_STAMF</name>
<dbReference type="HOGENOM" id="CLU_024306_0_0_2"/>
<protein>
    <submittedName>
        <fullName evidence="1">Type I phosphodiesterase/nucleotide pyrophosphatase</fullName>
    </submittedName>
</protein>
<dbReference type="KEGG" id="smr:Smar_0946"/>
<dbReference type="AlphaFoldDB" id="A3DN35"/>
<dbReference type="Proteomes" id="UP000000254">
    <property type="component" value="Chromosome"/>
</dbReference>
<dbReference type="eggNOG" id="arCOG01377">
    <property type="taxonomic scope" value="Archaea"/>
</dbReference>
<dbReference type="STRING" id="399550.Smar_0946"/>
<dbReference type="Pfam" id="PF01663">
    <property type="entry name" value="Phosphodiest"/>
    <property type="match status" value="1"/>
</dbReference>
<evidence type="ECO:0000313" key="2">
    <source>
        <dbReference type="Proteomes" id="UP000000254"/>
    </source>
</evidence>
<keyword evidence="2" id="KW-1185">Reference proteome</keyword>
<proteinExistence type="predicted"/>
<dbReference type="InterPro" id="IPR002591">
    <property type="entry name" value="Phosphodiest/P_Trfase"/>
</dbReference>
<dbReference type="SUPFAM" id="SSF53649">
    <property type="entry name" value="Alkaline phosphatase-like"/>
    <property type="match status" value="1"/>
</dbReference>
<evidence type="ECO:0000313" key="1">
    <source>
        <dbReference type="EMBL" id="ABN70045.1"/>
    </source>
</evidence>
<accession>A3DN35</accession>
<dbReference type="Gene3D" id="3.40.720.10">
    <property type="entry name" value="Alkaline Phosphatase, subunit A"/>
    <property type="match status" value="1"/>
</dbReference>
<reference evidence="2" key="1">
    <citation type="journal article" date="2009" name="BMC Genomics">
        <title>The complete genome sequence of Staphylothermus marinus reveals differences in sulfur metabolism among heterotrophic Crenarchaeota.</title>
        <authorList>
            <person name="Anderson I.J."/>
            <person name="Dharmarajan L."/>
            <person name="Rodriguez J."/>
            <person name="Hooper S."/>
            <person name="Porat I."/>
            <person name="Ulrich L.E."/>
            <person name="Elkins J.G."/>
            <person name="Mavromatis K."/>
            <person name="Sun H."/>
            <person name="Land M."/>
            <person name="Lapidus A."/>
            <person name="Lucas S."/>
            <person name="Barry K."/>
            <person name="Huber H."/>
            <person name="Zhulin I.B."/>
            <person name="Whitman W.B."/>
            <person name="Mukhopadhyay B."/>
            <person name="Woese C."/>
            <person name="Bristow J."/>
            <person name="Kyrpides N."/>
        </authorList>
    </citation>
    <scope>NUCLEOTIDE SEQUENCE [LARGE SCALE GENOMIC DNA]</scope>
    <source>
        <strain evidence="2">ATCC 43588 / DSM 3639 / JCM 9404 / F1</strain>
    </source>
</reference>
<reference evidence="1 2" key="2">
    <citation type="journal article" date="2009" name="Stand. Genomic Sci.">
        <title>Complete genome sequence of Staphylothermus marinus Stetter and Fiala 1986 type strain F1.</title>
        <authorList>
            <person name="Anderson I.J."/>
            <person name="Sun H."/>
            <person name="Lapidus A."/>
            <person name="Copeland A."/>
            <person name="Glavina Del Rio T."/>
            <person name="Tice H."/>
            <person name="Dalin E."/>
            <person name="Lucas S."/>
            <person name="Barry K."/>
            <person name="Land M."/>
            <person name="Richardson P."/>
            <person name="Huber H."/>
            <person name="Kyrpides N.C."/>
        </authorList>
    </citation>
    <scope>NUCLEOTIDE SEQUENCE [LARGE SCALE GENOMIC DNA]</scope>
    <source>
        <strain evidence="2">ATCC 43588 / DSM 3639 / JCM 9404 / F1</strain>
    </source>
</reference>
<gene>
    <name evidence="1" type="ordered locus">Smar_0946</name>
</gene>
<dbReference type="InterPro" id="IPR017850">
    <property type="entry name" value="Alkaline_phosphatase_core_sf"/>
</dbReference>
<organism evidence="1 2">
    <name type="scientific">Staphylothermus marinus (strain ATCC 43588 / DSM 3639 / JCM 9404 / F1)</name>
    <dbReference type="NCBI Taxonomy" id="399550"/>
    <lineage>
        <taxon>Archaea</taxon>
        <taxon>Thermoproteota</taxon>
        <taxon>Thermoprotei</taxon>
        <taxon>Desulfurococcales</taxon>
        <taxon>Desulfurococcaceae</taxon>
        <taxon>Staphylothermus</taxon>
    </lineage>
</organism>
<dbReference type="EMBL" id="CP000575">
    <property type="protein sequence ID" value="ABN70045.1"/>
    <property type="molecule type" value="Genomic_DNA"/>
</dbReference>